<evidence type="ECO:0000313" key="2">
    <source>
        <dbReference type="Proteomes" id="UP001049518"/>
    </source>
</evidence>
<name>A0ABX8R1F2_9ACTN</name>
<dbReference type="Proteomes" id="UP001049518">
    <property type="component" value="Chromosome"/>
</dbReference>
<reference evidence="1" key="1">
    <citation type="submission" date="2020-07" db="EMBL/GenBank/DDBJ databases">
        <authorList>
            <person name="Tarantini F.S."/>
            <person name="Hong K.W."/>
            <person name="Chan K.G."/>
        </authorList>
    </citation>
    <scope>NUCLEOTIDE SEQUENCE</scope>
    <source>
        <strain evidence="1">32-07</strain>
    </source>
</reference>
<dbReference type="EMBL" id="CP059572">
    <property type="protein sequence ID" value="QXJ24718.1"/>
    <property type="molecule type" value="Genomic_DNA"/>
</dbReference>
<accession>A0ABX8R1F2</accession>
<evidence type="ECO:0000313" key="1">
    <source>
        <dbReference type="EMBL" id="QXJ24718.1"/>
    </source>
</evidence>
<keyword evidence="2" id="KW-1185">Reference proteome</keyword>
<dbReference type="RefSeq" id="WP_231330609.1">
    <property type="nucleotide sequence ID" value="NZ_CP059572.1"/>
</dbReference>
<protein>
    <submittedName>
        <fullName evidence="1">Uncharacterized protein</fullName>
    </submittedName>
</protein>
<organism evidence="1 2">
    <name type="scientific">Actinomadura graeca</name>
    <dbReference type="NCBI Taxonomy" id="2750812"/>
    <lineage>
        <taxon>Bacteria</taxon>
        <taxon>Bacillati</taxon>
        <taxon>Actinomycetota</taxon>
        <taxon>Actinomycetes</taxon>
        <taxon>Streptosporangiales</taxon>
        <taxon>Thermomonosporaceae</taxon>
        <taxon>Actinomadura</taxon>
    </lineage>
</organism>
<proteinExistence type="predicted"/>
<sequence length="351" mass="36768">MLGNQGALPDHCADLVRTTRRHDWDGAGLAHDLAILRSHHADPAELTDGLVVLAEAIADAPLGEGPELAILAGELMDLGADTAIGLDALVPRVAEGLESAARFPELWESAGGEGLPSPEDIAQIGEVLELLNADHERLSLPPEEAGHATEAWFSVGTWARGVIVPLQRPEVRADLPHRDVLVRAVEAASGRVPAAALLDGLLRVLDGETVIVLDRAGGRGYEMTIGGIGDNAQLTILLAATLIGDGLMEGEAPAPEWVIAATDGETRPEGGVKVRLALTDAHGAPIPAEGRPSDIPQVEGRRVIVAGPEPSPKTWEAGRTYVLMRPVLTLDRALDPGEAAHWLSKTKPAAG</sequence>
<gene>
    <name evidence="1" type="ORF">AGRA3207_006100</name>
</gene>